<dbReference type="Gene3D" id="1.10.10.10">
    <property type="entry name" value="Winged helix-like DNA-binding domain superfamily/Winged helix DNA-binding domain"/>
    <property type="match status" value="1"/>
</dbReference>
<name>A0AAV5BWS4_ELECO</name>
<evidence type="ECO:0008006" key="8">
    <source>
        <dbReference type="Google" id="ProtNLM"/>
    </source>
</evidence>
<comment type="caution">
    <text evidence="6">The sequence shown here is derived from an EMBL/GenBank/DDBJ whole genome shotgun (WGS) entry which is preliminary data.</text>
</comment>
<protein>
    <recommendedName>
        <fullName evidence="8">NB-ARC domain-containing protein</fullName>
    </recommendedName>
</protein>
<feature type="domain" description="Disease resistance R13L4/SHOC-2-like LRR" evidence="5">
    <location>
        <begin position="509"/>
        <end position="804"/>
    </location>
</feature>
<dbReference type="AlphaFoldDB" id="A0AAV5BWS4"/>
<dbReference type="GO" id="GO:0009626">
    <property type="term" value="P:plant-type hypersensitive response"/>
    <property type="evidence" value="ECO:0007669"/>
    <property type="project" value="UniProtKB-ARBA"/>
</dbReference>
<evidence type="ECO:0000256" key="1">
    <source>
        <dbReference type="ARBA" id="ARBA00022737"/>
    </source>
</evidence>
<dbReference type="SUPFAM" id="SSF52058">
    <property type="entry name" value="L domain-like"/>
    <property type="match status" value="2"/>
</dbReference>
<feature type="domain" description="Disease resistance protein winged helix" evidence="4">
    <location>
        <begin position="860"/>
        <end position="928"/>
    </location>
</feature>
<evidence type="ECO:0000313" key="6">
    <source>
        <dbReference type="EMBL" id="GJM90214.1"/>
    </source>
</evidence>
<dbReference type="Pfam" id="PF23559">
    <property type="entry name" value="WHD_DRP"/>
    <property type="match status" value="1"/>
</dbReference>
<dbReference type="InterPro" id="IPR058922">
    <property type="entry name" value="WHD_DRP"/>
</dbReference>
<reference evidence="6" key="1">
    <citation type="journal article" date="2018" name="DNA Res.">
        <title>Multiple hybrid de novo genome assembly of finger millet, an orphan allotetraploid crop.</title>
        <authorList>
            <person name="Hatakeyama M."/>
            <person name="Aluri S."/>
            <person name="Balachadran M.T."/>
            <person name="Sivarajan S.R."/>
            <person name="Patrignani A."/>
            <person name="Gruter S."/>
            <person name="Poveda L."/>
            <person name="Shimizu-Inatsugi R."/>
            <person name="Baeten J."/>
            <person name="Francoijs K.J."/>
            <person name="Nataraja K.N."/>
            <person name="Reddy Y.A.N."/>
            <person name="Phadnis S."/>
            <person name="Ravikumar R.L."/>
            <person name="Schlapbach R."/>
            <person name="Sreeman S.M."/>
            <person name="Shimizu K.K."/>
        </authorList>
    </citation>
    <scope>NUCLEOTIDE SEQUENCE</scope>
</reference>
<evidence type="ECO:0000259" key="4">
    <source>
        <dbReference type="Pfam" id="PF23559"/>
    </source>
</evidence>
<dbReference type="InterPro" id="IPR055414">
    <property type="entry name" value="LRR_R13L4/SHOC2-like"/>
</dbReference>
<dbReference type="InterPro" id="IPR002182">
    <property type="entry name" value="NB-ARC"/>
</dbReference>
<gene>
    <name evidence="6" type="primary">ga06472</name>
    <name evidence="6" type="ORF">PR202_ga06472</name>
</gene>
<feature type="domain" description="NB-ARC" evidence="3">
    <location>
        <begin position="166"/>
        <end position="326"/>
    </location>
</feature>
<dbReference type="Pfam" id="PF00931">
    <property type="entry name" value="NB-ARC"/>
    <property type="match status" value="1"/>
</dbReference>
<dbReference type="GO" id="GO:0043531">
    <property type="term" value="F:ADP binding"/>
    <property type="evidence" value="ECO:0007669"/>
    <property type="project" value="InterPro"/>
</dbReference>
<dbReference type="Gene3D" id="3.80.10.10">
    <property type="entry name" value="Ribonuclease Inhibitor"/>
    <property type="match status" value="2"/>
</dbReference>
<dbReference type="GO" id="GO:0042742">
    <property type="term" value="P:defense response to bacterium"/>
    <property type="evidence" value="ECO:0007669"/>
    <property type="project" value="UniProtKB-ARBA"/>
</dbReference>
<dbReference type="Proteomes" id="UP001054889">
    <property type="component" value="Unassembled WGS sequence"/>
</dbReference>
<dbReference type="PANTHER" id="PTHR23155">
    <property type="entry name" value="DISEASE RESISTANCE PROTEIN RP"/>
    <property type="match status" value="1"/>
</dbReference>
<dbReference type="Pfam" id="PF23598">
    <property type="entry name" value="LRR_14"/>
    <property type="match status" value="2"/>
</dbReference>
<dbReference type="SUPFAM" id="SSF52540">
    <property type="entry name" value="P-loop containing nucleoside triphosphate hydrolases"/>
    <property type="match status" value="1"/>
</dbReference>
<sequence>MMTARLVELELNRLADFDLPIKRHDLVSVLSLLPKLQSCYLEIAEMPVHFLTQDTKALAADLRDVPFTVEHIFSDFRARIQTLQSAKLRGLKRLAPNLYIKLKIHRYRCDFVIRIRKFMRHIKALHFRCRVADLVGRSAMADDGGQEVFNPDTQGLVGVDVRRDELVKILTQEGATSQRKLVAVVGDGPLGKTTLAKAVYDWLTPQYDIVAWVEFSSLSGTVKSLWDILHQISQEPRLGFCKLLNPQEICDKIRITLQDKRYLIVIDNILDGFDWNLTDGALSANSYGSAILITSRKADYVANSVDIVYELAPLSDIESKELFYKRLFGSEDRCPTQLLGICGQLINKCIGMPPMISTIARFLAEKASMRKDGWFIMHAAISNMISSIYTTVLFGIDNQNILPPHMKPSEGFIDEREAQSRNLWGPDQEENRLYQLTNGRSIEPVSVDQTRTLQELGQEYLNELIKRRLVEPKDVDASGKDGLSIDLPCMVHRLSIRGNKVKHRPLEGSLSHVTSLVVSGDKCITRLPEKIGNLVYLETMDLRGSGVEEMPASVARLKQLKRLYVNSSMRIWPWIADLEALEELGDATIRSPALLKELGSLSKLRVLKIAIWSWGESYNDPLLNCLHSLIAGSQNIQSISIWTCCPLRFLDNLDLGCKPTSLQEFKIRHSAFFFALPRWMFSLQKLSSLSIEVYNLSQEIVEMIQHMKNLQFLSLTSKRAPQGKFGIGTLGLSNLIALHLASDAMGEMFAPGAMRSLKRLKLYFQASDTEDVFGGFNFGLENLPSLEQSNVAFALAEVHSCRDKEFSALLLWYIDDFDEQIMMDGSQSCSKPEDFMRIIAYCYIDLPSDLKTCTLYLNAFPKGKRINRKRLIRRWVAEGFVQEKHGLNAEDIAETYFDQLIERKILWPAQHTISGRVKSCQVHDMIHEYIIAKAAEEGFVTVLGGNWSVVTRSRKVRRLSLHNSNPAHAKVADDMNLSHVRSLTVFGSLDGLHLKAFTTGILQVLDFEACTGFRESQMKIICKMVLLKYLSLRGTNVTNLPSHICKLKYLETLDIRETAIRELPKAVGELEHIKNLFGGNKKTRKGVKLPKEIKKGAMKTLQILSGIEFSEGSTIGSNLHEFTKLKKLSFYKIYNNRGIYLDVMSSIQHLGDCSLESLAIDDESSYFLGSLYSMSSPPVFLIALELSGRLVKLPKWISRLHELSKLTLSATVLGTANLVILSKLPSLFSLTFSISRKSHEDEMENVLKYNMNDSSEEIFIPGQGFTKLKLLRIFH</sequence>
<organism evidence="6 7">
    <name type="scientific">Eleusine coracana subsp. coracana</name>
    <dbReference type="NCBI Taxonomy" id="191504"/>
    <lineage>
        <taxon>Eukaryota</taxon>
        <taxon>Viridiplantae</taxon>
        <taxon>Streptophyta</taxon>
        <taxon>Embryophyta</taxon>
        <taxon>Tracheophyta</taxon>
        <taxon>Spermatophyta</taxon>
        <taxon>Magnoliopsida</taxon>
        <taxon>Liliopsida</taxon>
        <taxon>Poales</taxon>
        <taxon>Poaceae</taxon>
        <taxon>PACMAD clade</taxon>
        <taxon>Chloridoideae</taxon>
        <taxon>Cynodonteae</taxon>
        <taxon>Eleusininae</taxon>
        <taxon>Eleusine</taxon>
    </lineage>
</organism>
<dbReference type="GO" id="GO:0002758">
    <property type="term" value="P:innate immune response-activating signaling pathway"/>
    <property type="evidence" value="ECO:0007669"/>
    <property type="project" value="UniProtKB-ARBA"/>
</dbReference>
<keyword evidence="2" id="KW-0611">Plant defense</keyword>
<dbReference type="PANTHER" id="PTHR23155:SF947">
    <property type="entry name" value="DISEASE RESISTANCE PROTEIN RPP13"/>
    <property type="match status" value="1"/>
</dbReference>
<dbReference type="InterPro" id="IPR027417">
    <property type="entry name" value="P-loop_NTPase"/>
</dbReference>
<dbReference type="InterPro" id="IPR044974">
    <property type="entry name" value="Disease_R_plants"/>
</dbReference>
<keyword evidence="1" id="KW-0677">Repeat</keyword>
<feature type="domain" description="Disease resistance R13L4/SHOC-2-like LRR" evidence="5">
    <location>
        <begin position="979"/>
        <end position="1239"/>
    </location>
</feature>
<proteinExistence type="predicted"/>
<dbReference type="Gene3D" id="3.40.50.300">
    <property type="entry name" value="P-loop containing nucleotide triphosphate hydrolases"/>
    <property type="match status" value="1"/>
</dbReference>
<dbReference type="PRINTS" id="PR00364">
    <property type="entry name" value="DISEASERSIST"/>
</dbReference>
<dbReference type="InterPro" id="IPR032675">
    <property type="entry name" value="LRR_dom_sf"/>
</dbReference>
<evidence type="ECO:0000259" key="3">
    <source>
        <dbReference type="Pfam" id="PF00931"/>
    </source>
</evidence>
<evidence type="ECO:0000313" key="7">
    <source>
        <dbReference type="Proteomes" id="UP001054889"/>
    </source>
</evidence>
<evidence type="ECO:0000259" key="5">
    <source>
        <dbReference type="Pfam" id="PF23598"/>
    </source>
</evidence>
<evidence type="ECO:0000256" key="2">
    <source>
        <dbReference type="ARBA" id="ARBA00022821"/>
    </source>
</evidence>
<dbReference type="FunFam" id="1.10.10.10:FF:000322">
    <property type="entry name" value="Probable disease resistance protein At1g63360"/>
    <property type="match status" value="1"/>
</dbReference>
<dbReference type="InterPro" id="IPR036388">
    <property type="entry name" value="WH-like_DNA-bd_sf"/>
</dbReference>
<keyword evidence="7" id="KW-1185">Reference proteome</keyword>
<reference evidence="6" key="2">
    <citation type="submission" date="2021-12" db="EMBL/GenBank/DDBJ databases">
        <title>Resequencing data analysis of finger millet.</title>
        <authorList>
            <person name="Hatakeyama M."/>
            <person name="Aluri S."/>
            <person name="Balachadran M.T."/>
            <person name="Sivarajan S.R."/>
            <person name="Poveda L."/>
            <person name="Shimizu-Inatsugi R."/>
            <person name="Schlapbach R."/>
            <person name="Sreeman S.M."/>
            <person name="Shimizu K.K."/>
        </authorList>
    </citation>
    <scope>NUCLEOTIDE SEQUENCE</scope>
</reference>
<dbReference type="EMBL" id="BQKI01000003">
    <property type="protein sequence ID" value="GJM90214.1"/>
    <property type="molecule type" value="Genomic_DNA"/>
</dbReference>
<accession>A0AAV5BWS4</accession>